<proteinExistence type="inferred from homology"/>
<dbReference type="InterPro" id="IPR029040">
    <property type="entry name" value="RPABC4/Spt4"/>
</dbReference>
<dbReference type="InterPro" id="IPR038510">
    <property type="entry name" value="Spt4_sf"/>
</dbReference>
<comment type="caution">
    <text evidence="10">The sequence shown here is derived from an EMBL/GenBank/DDBJ whole genome shotgun (WGS) entry which is preliminary data.</text>
</comment>
<dbReference type="EMBL" id="JABXXO010000006">
    <property type="protein sequence ID" value="KAF7776412.1"/>
    <property type="molecule type" value="Genomic_DNA"/>
</dbReference>
<keyword evidence="7" id="KW-0137">Centromere</keyword>
<name>A0A8H7F436_AGABI</name>
<organism evidence="10 11">
    <name type="scientific">Agaricus bisporus var. burnettii</name>
    <dbReference type="NCBI Taxonomy" id="192524"/>
    <lineage>
        <taxon>Eukaryota</taxon>
        <taxon>Fungi</taxon>
        <taxon>Dikarya</taxon>
        <taxon>Basidiomycota</taxon>
        <taxon>Agaricomycotina</taxon>
        <taxon>Agaricomycetes</taxon>
        <taxon>Agaricomycetidae</taxon>
        <taxon>Agaricales</taxon>
        <taxon>Agaricineae</taxon>
        <taxon>Agaricaceae</taxon>
        <taxon>Agaricus</taxon>
    </lineage>
</organism>
<dbReference type="PANTHER" id="PTHR12882:SF1">
    <property type="entry name" value="TRANSCRIPTION ELONGATION FACTOR SPT4"/>
    <property type="match status" value="1"/>
</dbReference>
<comment type="function">
    <text evidence="8">The SPT4-SPT5 complex mediates both activation and inhibition of transcription elongation, and plays a role in pre-mRNA processing. This complex seems to be important for the stability of the RNA polymerase II elongation machinery on the chromatin template but not for the inherent ability of this machinery to translocate down the gene.</text>
</comment>
<evidence type="ECO:0000256" key="3">
    <source>
        <dbReference type="ARBA" id="ARBA00010464"/>
    </source>
</evidence>
<dbReference type="GO" id="GO:0008270">
    <property type="term" value="F:zinc ion binding"/>
    <property type="evidence" value="ECO:0007669"/>
    <property type="project" value="InterPro"/>
</dbReference>
<dbReference type="InterPro" id="IPR009287">
    <property type="entry name" value="Spt4"/>
</dbReference>
<comment type="similarity">
    <text evidence="3 8">Belongs to the SPT4 family.</text>
</comment>
<evidence type="ECO:0000313" key="11">
    <source>
        <dbReference type="Proteomes" id="UP000629468"/>
    </source>
</evidence>
<evidence type="ECO:0000256" key="6">
    <source>
        <dbReference type="ARBA" id="ARBA00023242"/>
    </source>
</evidence>
<evidence type="ECO:0000256" key="2">
    <source>
        <dbReference type="ARBA" id="ARBA00004584"/>
    </source>
</evidence>
<dbReference type="Gene3D" id="3.30.40.210">
    <property type="match status" value="1"/>
</dbReference>
<dbReference type="OMA" id="FDGMIAV"/>
<accession>A0A8H7F436</accession>
<dbReference type="CDD" id="cd07973">
    <property type="entry name" value="Spt4"/>
    <property type="match status" value="1"/>
</dbReference>
<dbReference type="Pfam" id="PF06093">
    <property type="entry name" value="Spt4"/>
    <property type="match status" value="1"/>
</dbReference>
<dbReference type="PIRSF" id="PIRSF025023">
    <property type="entry name" value="Spt4"/>
    <property type="match status" value="1"/>
</dbReference>
<gene>
    <name evidence="10" type="ORF">Agabi119p4_4805</name>
</gene>
<feature type="domain" description="Spt4/RpoE2 zinc finger" evidence="9">
    <location>
        <begin position="14"/>
        <end position="91"/>
    </location>
</feature>
<evidence type="ECO:0000256" key="7">
    <source>
        <dbReference type="ARBA" id="ARBA00023328"/>
    </source>
</evidence>
<evidence type="ECO:0000259" key="9">
    <source>
        <dbReference type="SMART" id="SM01389"/>
    </source>
</evidence>
<dbReference type="GO" id="GO:0032044">
    <property type="term" value="C:DSIF complex"/>
    <property type="evidence" value="ECO:0007669"/>
    <property type="project" value="TreeGrafter"/>
</dbReference>
<evidence type="ECO:0000256" key="1">
    <source>
        <dbReference type="ARBA" id="ARBA00004123"/>
    </source>
</evidence>
<dbReference type="PANTHER" id="PTHR12882">
    <property type="entry name" value="SUPPRESSOR OF TY 4"/>
    <property type="match status" value="1"/>
</dbReference>
<keyword evidence="5 8" id="KW-0804">Transcription</keyword>
<dbReference type="Proteomes" id="UP000629468">
    <property type="component" value="Unassembled WGS sequence"/>
</dbReference>
<dbReference type="GO" id="GO:0000775">
    <property type="term" value="C:chromosome, centromeric region"/>
    <property type="evidence" value="ECO:0007669"/>
    <property type="project" value="UniProtKB-SubCell"/>
</dbReference>
<keyword evidence="6 8" id="KW-0539">Nucleus</keyword>
<evidence type="ECO:0000256" key="4">
    <source>
        <dbReference type="ARBA" id="ARBA00020182"/>
    </source>
</evidence>
<dbReference type="GO" id="GO:0000993">
    <property type="term" value="F:RNA polymerase II complex binding"/>
    <property type="evidence" value="ECO:0007669"/>
    <property type="project" value="TreeGrafter"/>
</dbReference>
<protein>
    <recommendedName>
        <fullName evidence="4 8">Transcription elongation factor SPT4</fullName>
    </recommendedName>
</protein>
<evidence type="ECO:0000256" key="8">
    <source>
        <dbReference type="PIRNR" id="PIRNR025023"/>
    </source>
</evidence>
<comment type="subcellular location">
    <subcellularLocation>
        <location evidence="2">Chromosome</location>
        <location evidence="2">Centromere</location>
    </subcellularLocation>
    <subcellularLocation>
        <location evidence="1 8">Nucleus</location>
    </subcellularLocation>
</comment>
<dbReference type="InterPro" id="IPR022800">
    <property type="entry name" value="Spt4/RpoE2_Znf"/>
</dbReference>
<dbReference type="SUPFAM" id="SSF63393">
    <property type="entry name" value="RNA polymerase subunits"/>
    <property type="match status" value="1"/>
</dbReference>
<evidence type="ECO:0000256" key="5">
    <source>
        <dbReference type="ARBA" id="ARBA00023163"/>
    </source>
</evidence>
<dbReference type="SMART" id="SM01389">
    <property type="entry name" value="Spt4"/>
    <property type="match status" value="1"/>
</dbReference>
<dbReference type="AlphaFoldDB" id="A0A8H7F436"/>
<sequence>MSAPIPPQAKGKNLRACLLCSVVLTPTDFRKIGCPNCEEIMQLKGSPDRILSCTTTNFDGVIALFAPDTSWVARWQRTTNYARGIYAVHVKGRVPDDVEAELENRGIKYRPRDLTDQD</sequence>
<dbReference type="GO" id="GO:0140673">
    <property type="term" value="P:transcription elongation-coupled chromatin remodeling"/>
    <property type="evidence" value="ECO:0007669"/>
    <property type="project" value="InterPro"/>
</dbReference>
<dbReference type="GO" id="GO:0006355">
    <property type="term" value="P:regulation of DNA-templated transcription"/>
    <property type="evidence" value="ECO:0007669"/>
    <property type="project" value="InterPro"/>
</dbReference>
<reference evidence="10 11" key="1">
    <citation type="journal article" name="Sci. Rep.">
        <title>Telomere-to-telomere assembled and centromere annotated genomes of the two main subspecies of the button mushroom Agaricus bisporus reveal especially polymorphic chromosome ends.</title>
        <authorList>
            <person name="Sonnenberg A.S.M."/>
            <person name="Sedaghat-Telgerd N."/>
            <person name="Lavrijssen B."/>
            <person name="Ohm R.A."/>
            <person name="Hendrickx P.M."/>
            <person name="Scholtmeijer K."/>
            <person name="Baars J.J.P."/>
            <person name="van Peer A."/>
        </authorList>
    </citation>
    <scope>NUCLEOTIDE SEQUENCE [LARGE SCALE GENOMIC DNA]</scope>
    <source>
        <strain evidence="10 11">H119_p4</strain>
    </source>
</reference>
<evidence type="ECO:0000313" key="10">
    <source>
        <dbReference type="EMBL" id="KAF7776412.1"/>
    </source>
</evidence>